<dbReference type="Proteomes" id="UP001375240">
    <property type="component" value="Unassembled WGS sequence"/>
</dbReference>
<sequence length="456" mass="51996">MDSPEGTPPKLLSRKEGHLRDGSPAPTAHRSFSAPLPVSAASPQTQPAPFSFTFDITPTPVEGTPSLQPTTTLEALEQDVITKKPPGQWFRKVPGKPTDITCLPVEMHIEILSKVSFLDQLSCERVCTTWRTIIRRDCATFRYTSIDDSPFTGITDKDSAEGTRRTYYTFTSSFFASHHPPPSKHNYTGKILIHRFLQDGNFAFRQIPGLPFVEAMSTYFPDHPHQPPRRFKIANLTFLSDPVAIYTTTAFKGINDIPSLTIEFDSEPLRNEFRLRIGGRRQTANIVAAIAPHLPIPWPGMLHPQPTPFIAPSGRYGQQSVTFNFGTRFARRAMATGTEYSRPWDLGAFLLAIQGKLESPRHWYEDSALEQNERWNGRGYERKFATGVDFHGDWDMDHGFRKPLTLAEIAVKEKELLEQYKSQGFWYMREWRKDRTIDMMHVALTPVSDWVWEICY</sequence>
<dbReference type="Gene3D" id="1.20.1280.50">
    <property type="match status" value="1"/>
</dbReference>
<dbReference type="SMART" id="SM00256">
    <property type="entry name" value="FBOX"/>
    <property type="match status" value="1"/>
</dbReference>
<dbReference type="PROSITE" id="PS50181">
    <property type="entry name" value="FBOX"/>
    <property type="match status" value="1"/>
</dbReference>
<evidence type="ECO:0000256" key="1">
    <source>
        <dbReference type="SAM" id="MobiDB-lite"/>
    </source>
</evidence>
<name>A0AAV9VDY2_9PEZI</name>
<dbReference type="EMBL" id="JAVHNQ010000001">
    <property type="protein sequence ID" value="KAK6359268.1"/>
    <property type="molecule type" value="Genomic_DNA"/>
</dbReference>
<proteinExistence type="predicted"/>
<evidence type="ECO:0000313" key="3">
    <source>
        <dbReference type="EMBL" id="KAK6359268.1"/>
    </source>
</evidence>
<reference evidence="3 4" key="1">
    <citation type="submission" date="2019-10" db="EMBL/GenBank/DDBJ databases">
        <authorList>
            <person name="Palmer J.M."/>
        </authorList>
    </citation>
    <scope>NUCLEOTIDE SEQUENCE [LARGE SCALE GENOMIC DNA]</scope>
    <source>
        <strain evidence="3 4">TWF696</strain>
    </source>
</reference>
<evidence type="ECO:0000259" key="2">
    <source>
        <dbReference type="PROSITE" id="PS50181"/>
    </source>
</evidence>
<dbReference type="Pfam" id="PF00646">
    <property type="entry name" value="F-box"/>
    <property type="match status" value="1"/>
</dbReference>
<organism evidence="3 4">
    <name type="scientific">Orbilia brochopaga</name>
    <dbReference type="NCBI Taxonomy" id="3140254"/>
    <lineage>
        <taxon>Eukaryota</taxon>
        <taxon>Fungi</taxon>
        <taxon>Dikarya</taxon>
        <taxon>Ascomycota</taxon>
        <taxon>Pezizomycotina</taxon>
        <taxon>Orbiliomycetes</taxon>
        <taxon>Orbiliales</taxon>
        <taxon>Orbiliaceae</taxon>
        <taxon>Orbilia</taxon>
    </lineage>
</organism>
<feature type="region of interest" description="Disordered" evidence="1">
    <location>
        <begin position="1"/>
        <end position="47"/>
    </location>
</feature>
<dbReference type="InterPro" id="IPR001810">
    <property type="entry name" value="F-box_dom"/>
</dbReference>
<keyword evidence="4" id="KW-1185">Reference proteome</keyword>
<protein>
    <recommendedName>
        <fullName evidence="2">F-box domain-containing protein</fullName>
    </recommendedName>
</protein>
<accession>A0AAV9VDY2</accession>
<feature type="domain" description="F-box" evidence="2">
    <location>
        <begin position="97"/>
        <end position="144"/>
    </location>
</feature>
<dbReference type="InterPro" id="IPR036047">
    <property type="entry name" value="F-box-like_dom_sf"/>
</dbReference>
<evidence type="ECO:0000313" key="4">
    <source>
        <dbReference type="Proteomes" id="UP001375240"/>
    </source>
</evidence>
<dbReference type="SUPFAM" id="SSF81383">
    <property type="entry name" value="F-box domain"/>
    <property type="match status" value="1"/>
</dbReference>
<gene>
    <name evidence="3" type="ORF">TWF696_000431</name>
</gene>
<comment type="caution">
    <text evidence="3">The sequence shown here is derived from an EMBL/GenBank/DDBJ whole genome shotgun (WGS) entry which is preliminary data.</text>
</comment>
<dbReference type="AlphaFoldDB" id="A0AAV9VDY2"/>